<evidence type="ECO:0000313" key="10">
    <source>
        <dbReference type="Proteomes" id="UP000594430"/>
    </source>
</evidence>
<evidence type="ECO:0000256" key="5">
    <source>
        <dbReference type="ARBA" id="ARBA00022989"/>
    </source>
</evidence>
<dbReference type="InterPro" id="IPR035965">
    <property type="entry name" value="PAS-like_dom_sf"/>
</dbReference>
<gene>
    <name evidence="9" type="ORF">IZU98_19180</name>
</gene>
<dbReference type="InterPro" id="IPR004090">
    <property type="entry name" value="Chemotax_Me-accpt_rcpt"/>
</dbReference>
<keyword evidence="2" id="KW-1003">Cell membrane</keyword>
<evidence type="ECO:0000256" key="8">
    <source>
        <dbReference type="ARBA" id="ARBA00029447"/>
    </source>
</evidence>
<dbReference type="GO" id="GO:0007165">
    <property type="term" value="P:signal transduction"/>
    <property type="evidence" value="ECO:0007669"/>
    <property type="project" value="UniProtKB-KW"/>
</dbReference>
<dbReference type="InterPro" id="IPR013655">
    <property type="entry name" value="PAS_fold_3"/>
</dbReference>
<dbReference type="AlphaFoldDB" id="A0A2V4J4W2"/>
<reference evidence="9 10" key="1">
    <citation type="submission" date="2020-11" db="EMBL/GenBank/DDBJ databases">
        <title>Pseudomonas fulva producing VIM-24.</title>
        <authorList>
            <person name="Liu S."/>
        </authorList>
    </citation>
    <scope>NUCLEOTIDE SEQUENCE [LARGE SCALE GENOMIC DNA]</scope>
    <source>
        <strain evidence="9 10">ZDHY414</strain>
    </source>
</reference>
<comment type="subcellular location">
    <subcellularLocation>
        <location evidence="1">Cell membrane</location>
        <topology evidence="1">Multi-pass membrane protein</topology>
    </subcellularLocation>
</comment>
<dbReference type="GO" id="GO:0006935">
    <property type="term" value="P:chemotaxis"/>
    <property type="evidence" value="ECO:0007669"/>
    <property type="project" value="InterPro"/>
</dbReference>
<name>A0A2V4J4W2_9PSED</name>
<dbReference type="SMART" id="SM00086">
    <property type="entry name" value="PAC"/>
    <property type="match status" value="2"/>
</dbReference>
<accession>A0A2V4J4W2</accession>
<dbReference type="Gene3D" id="1.10.287.950">
    <property type="entry name" value="Methyl-accepting chemotaxis protein"/>
    <property type="match status" value="1"/>
</dbReference>
<evidence type="ECO:0000256" key="1">
    <source>
        <dbReference type="ARBA" id="ARBA00004651"/>
    </source>
</evidence>
<dbReference type="EMBL" id="CP064946">
    <property type="protein sequence ID" value="QPH48486.1"/>
    <property type="molecule type" value="Genomic_DNA"/>
</dbReference>
<keyword evidence="4" id="KW-0812">Transmembrane</keyword>
<dbReference type="Proteomes" id="UP000594430">
    <property type="component" value="Chromosome"/>
</dbReference>
<dbReference type="CDD" id="cd11386">
    <property type="entry name" value="MCP_signal"/>
    <property type="match status" value="1"/>
</dbReference>
<dbReference type="PRINTS" id="PR00260">
    <property type="entry name" value="CHEMTRNSDUCR"/>
</dbReference>
<proteinExistence type="inferred from homology"/>
<dbReference type="InterPro" id="IPR004089">
    <property type="entry name" value="MCPsignal_dom"/>
</dbReference>
<dbReference type="PANTHER" id="PTHR32089:SF119">
    <property type="entry name" value="METHYL-ACCEPTING CHEMOTAXIS PROTEIN CTPL"/>
    <property type="match status" value="1"/>
</dbReference>
<dbReference type="InterPro" id="IPR000014">
    <property type="entry name" value="PAS"/>
</dbReference>
<evidence type="ECO:0000256" key="7">
    <source>
        <dbReference type="ARBA" id="ARBA00023224"/>
    </source>
</evidence>
<comment type="similarity">
    <text evidence="8">Belongs to the methyl-accepting chemotaxis (MCP) protein family.</text>
</comment>
<evidence type="ECO:0000256" key="6">
    <source>
        <dbReference type="ARBA" id="ARBA00023136"/>
    </source>
</evidence>
<organism evidence="9 10">
    <name type="scientific">Pseudomonas fulva</name>
    <dbReference type="NCBI Taxonomy" id="47880"/>
    <lineage>
        <taxon>Bacteria</taxon>
        <taxon>Pseudomonadati</taxon>
        <taxon>Pseudomonadota</taxon>
        <taxon>Gammaproteobacteria</taxon>
        <taxon>Pseudomonadales</taxon>
        <taxon>Pseudomonadaceae</taxon>
        <taxon>Pseudomonas</taxon>
    </lineage>
</organism>
<dbReference type="SMART" id="SM00283">
    <property type="entry name" value="MA"/>
    <property type="match status" value="1"/>
</dbReference>
<keyword evidence="6" id="KW-0472">Membrane</keyword>
<evidence type="ECO:0000313" key="9">
    <source>
        <dbReference type="EMBL" id="QPH48486.1"/>
    </source>
</evidence>
<dbReference type="Pfam" id="PF00015">
    <property type="entry name" value="MCPsignal"/>
    <property type="match status" value="1"/>
</dbReference>
<dbReference type="NCBIfam" id="TIGR00229">
    <property type="entry name" value="sensory_box"/>
    <property type="match status" value="2"/>
</dbReference>
<dbReference type="GO" id="GO:0005886">
    <property type="term" value="C:plasma membrane"/>
    <property type="evidence" value="ECO:0007669"/>
    <property type="project" value="UniProtKB-SubCell"/>
</dbReference>
<keyword evidence="7" id="KW-0807">Transducer</keyword>
<dbReference type="PROSITE" id="PS50111">
    <property type="entry name" value="CHEMOTAXIS_TRANSDUC_2"/>
    <property type="match status" value="1"/>
</dbReference>
<keyword evidence="5" id="KW-1133">Transmembrane helix</keyword>
<protein>
    <submittedName>
        <fullName evidence="9">PAS domain-containing protein</fullName>
    </submittedName>
</protein>
<dbReference type="PANTHER" id="PTHR32089">
    <property type="entry name" value="METHYL-ACCEPTING CHEMOTAXIS PROTEIN MCPB"/>
    <property type="match status" value="1"/>
</dbReference>
<dbReference type="InterPro" id="IPR001610">
    <property type="entry name" value="PAC"/>
</dbReference>
<dbReference type="InterPro" id="IPR000700">
    <property type="entry name" value="PAS-assoc_C"/>
</dbReference>
<dbReference type="GO" id="GO:0004888">
    <property type="term" value="F:transmembrane signaling receptor activity"/>
    <property type="evidence" value="ECO:0007669"/>
    <property type="project" value="InterPro"/>
</dbReference>
<dbReference type="SUPFAM" id="SSF58104">
    <property type="entry name" value="Methyl-accepting chemotaxis protein (MCP) signaling domain"/>
    <property type="match status" value="1"/>
</dbReference>
<evidence type="ECO:0000256" key="3">
    <source>
        <dbReference type="ARBA" id="ARBA00022481"/>
    </source>
</evidence>
<dbReference type="Pfam" id="PF08447">
    <property type="entry name" value="PAS_3"/>
    <property type="match status" value="2"/>
</dbReference>
<dbReference type="SUPFAM" id="SSF55785">
    <property type="entry name" value="PYP-like sensor domain (PAS domain)"/>
    <property type="match status" value="2"/>
</dbReference>
<sequence length="442" mass="48134">MFNKALRDEVEALKRELHGLRAAQQSRSDEMLEITVDRDLLITAVNPRFSSFVGIDASKLVGTSMGTLTPDYVRDLPCYEDFQTAMSQGTGVSDDYRYIAADGRLVWMRAAWCPVKTPSGEVTHMTAYGTEVTAAIDKARENDELIKALSRSTAVIEFGLDGTILTANQNFLNTVNYTLPEIVGKHHSIFCDPAYTKSPDYQRLWASLNDGRFVAERFQRFDKGGRELWLEASYNPVRDTRGRLYKVVKFAVDITAQVESEKQVSSAADVAYEISMKTDSSAQRGAEAVRDTVETMNRIVEQVSNVSSGVEALGHQSHLITSIVSTIGGIAQQTNLLALNAAIEAARAGDQGRGFAVVADEVRKLAGRTSAATQEIVEVVQKNNALVEEAVHSMGESRKQAELGLSLAQQAGTVITEIQSGAQEVVTAVGQFSSKLVAEAGR</sequence>
<dbReference type="CDD" id="cd00130">
    <property type="entry name" value="PAS"/>
    <property type="match status" value="2"/>
</dbReference>
<dbReference type="PROSITE" id="PS50113">
    <property type="entry name" value="PAC"/>
    <property type="match status" value="1"/>
</dbReference>
<evidence type="ECO:0000256" key="2">
    <source>
        <dbReference type="ARBA" id="ARBA00022475"/>
    </source>
</evidence>
<dbReference type="SMART" id="SM00091">
    <property type="entry name" value="PAS"/>
    <property type="match status" value="2"/>
</dbReference>
<dbReference type="Gene3D" id="3.30.450.20">
    <property type="entry name" value="PAS domain"/>
    <property type="match status" value="2"/>
</dbReference>
<evidence type="ECO:0000256" key="4">
    <source>
        <dbReference type="ARBA" id="ARBA00022692"/>
    </source>
</evidence>
<keyword evidence="3" id="KW-0488">Methylation</keyword>